<dbReference type="GeneID" id="94299592"/>
<accession>A0A9P8LRY9</accession>
<keyword evidence="2" id="KW-1185">Reference proteome</keyword>
<sequence>MNNPVVIYKIKVLDQIYLITNSGQYKIQIPKSVSIQEIQFLPLLQCQMQCISSQNQEIQQLFQLVERAKSQNFYDIKNQIQNYEVSSIDAKRVQFNEKFDLLNIFSESSTQNMGKAQIKLVNEQIQFLLQHGIQIEDLITQNMEINNNTLFKISIYSLDENSLQYLKNSLFTTEFYYFKDETLLKLSVLYQQKLCTIDQFLNIFGQHIYNTLQLNNQGLKFSFLDYVQLNEIQSGQHLPDKVLIMNKYNTLFSSFQQSLPKFNLFNSTINIGKPYVILSETDIDQFTTVAPDSYDEIKQCSSQYLLQGDLVLLCIFKMIDYSQSQEKNNQGQNDNDKLYLVKFRDNEDIQINWVTEEFIQLFPQQLKQFINSFNQ</sequence>
<dbReference type="AlphaFoldDB" id="A0A9P8LRY9"/>
<protein>
    <submittedName>
        <fullName evidence="1">Uncharacterized protein</fullName>
    </submittedName>
</protein>
<evidence type="ECO:0000313" key="1">
    <source>
        <dbReference type="EMBL" id="KAH0573449.1"/>
    </source>
</evidence>
<dbReference type="Proteomes" id="UP000018208">
    <property type="component" value="Unassembled WGS sequence"/>
</dbReference>
<dbReference type="RefSeq" id="XP_067764222.1">
    <property type="nucleotide sequence ID" value="XM_067909401.1"/>
</dbReference>
<gene>
    <name evidence="1" type="ORF">SS50377_25569</name>
</gene>
<dbReference type="InterPro" id="IPR016197">
    <property type="entry name" value="Chromo-like_dom_sf"/>
</dbReference>
<reference evidence="1 2" key="1">
    <citation type="journal article" date="2014" name="PLoS Genet.">
        <title>The Genome of Spironucleus salmonicida Highlights a Fish Pathogen Adapted to Fluctuating Environments.</title>
        <authorList>
            <person name="Xu F."/>
            <person name="Jerlstrom-Hultqvist J."/>
            <person name="Einarsson E."/>
            <person name="Astvaldsson A."/>
            <person name="Svard S.G."/>
            <person name="Andersson J.O."/>
        </authorList>
    </citation>
    <scope>NUCLEOTIDE SEQUENCE [LARGE SCALE GENOMIC DNA]</scope>
    <source>
        <strain evidence="1 2">ATCC 50377</strain>
    </source>
</reference>
<name>A0A9P8LRY9_9EUKA</name>
<dbReference type="SUPFAM" id="SSF54160">
    <property type="entry name" value="Chromo domain-like"/>
    <property type="match status" value="1"/>
</dbReference>
<evidence type="ECO:0000313" key="2">
    <source>
        <dbReference type="Proteomes" id="UP000018208"/>
    </source>
</evidence>
<dbReference type="KEGG" id="ssao:94299592"/>
<comment type="caution">
    <text evidence="1">The sequence shown here is derived from an EMBL/GenBank/DDBJ whole genome shotgun (WGS) entry which is preliminary data.</text>
</comment>
<proteinExistence type="predicted"/>
<organism evidence="1 2">
    <name type="scientific">Spironucleus salmonicida</name>
    <dbReference type="NCBI Taxonomy" id="348837"/>
    <lineage>
        <taxon>Eukaryota</taxon>
        <taxon>Metamonada</taxon>
        <taxon>Diplomonadida</taxon>
        <taxon>Hexamitidae</taxon>
        <taxon>Hexamitinae</taxon>
        <taxon>Spironucleus</taxon>
    </lineage>
</organism>
<dbReference type="EMBL" id="AUWU02000005">
    <property type="protein sequence ID" value="KAH0573449.1"/>
    <property type="molecule type" value="Genomic_DNA"/>
</dbReference>